<dbReference type="InterPro" id="IPR055713">
    <property type="entry name" value="DUF7289"/>
</dbReference>
<keyword evidence="1" id="KW-0472">Membrane</keyword>
<protein>
    <recommendedName>
        <fullName evidence="4">Flagellin</fullName>
    </recommendedName>
</protein>
<dbReference type="Proteomes" id="UP001500420">
    <property type="component" value="Unassembled WGS sequence"/>
</dbReference>
<gene>
    <name evidence="2" type="ORF">GCM10009020_00940</name>
</gene>
<comment type="caution">
    <text evidence="2">The sequence shown here is derived from an EMBL/GenBank/DDBJ whole genome shotgun (WGS) entry which is preliminary data.</text>
</comment>
<reference evidence="2 3" key="1">
    <citation type="journal article" date="2019" name="Int. J. Syst. Evol. Microbiol.">
        <title>The Global Catalogue of Microorganisms (GCM) 10K type strain sequencing project: providing services to taxonomists for standard genome sequencing and annotation.</title>
        <authorList>
            <consortium name="The Broad Institute Genomics Platform"/>
            <consortium name="The Broad Institute Genome Sequencing Center for Infectious Disease"/>
            <person name="Wu L."/>
            <person name="Ma J."/>
        </authorList>
    </citation>
    <scope>NUCLEOTIDE SEQUENCE [LARGE SCALE GENOMIC DNA]</scope>
    <source>
        <strain evidence="2 3">JCM 16328</strain>
    </source>
</reference>
<keyword evidence="3" id="KW-1185">Reference proteome</keyword>
<feature type="transmembrane region" description="Helical" evidence="1">
    <location>
        <begin position="15"/>
        <end position="40"/>
    </location>
</feature>
<sequence length="250" mass="26967">MRRPDPTDDRAVSDVLAFILVFSIIITSVGLVYVFGMGALGEAQINEQNRNAERAFETMTVSFSDLQTGRGVERLSQLNPRGGGVSVDDSTRLNVSVDGVPWYDGPVGTLDYNHEGTEISYELGAAFRADDGHSVMVRPPEFVCTTSSSGPDRAIVSYTNLTATQPSSVSTSSTLRIRATKDRTGLNRSSGNLTVAIEDSTHADAWERYFDENGWTDVDGPSGSTGDVEATCAADDATIRETELEIELLL</sequence>
<keyword evidence="1" id="KW-0812">Transmembrane</keyword>
<evidence type="ECO:0000313" key="2">
    <source>
        <dbReference type="EMBL" id="GAA0660707.1"/>
    </source>
</evidence>
<dbReference type="AlphaFoldDB" id="A0AAV3T5E6"/>
<proteinExistence type="predicted"/>
<organism evidence="2 3">
    <name type="scientific">Natronoarchaeum mannanilyticum</name>
    <dbReference type="NCBI Taxonomy" id="926360"/>
    <lineage>
        <taxon>Archaea</taxon>
        <taxon>Methanobacteriati</taxon>
        <taxon>Methanobacteriota</taxon>
        <taxon>Stenosarchaea group</taxon>
        <taxon>Halobacteria</taxon>
        <taxon>Halobacteriales</taxon>
        <taxon>Natronoarchaeaceae</taxon>
    </lineage>
</organism>
<dbReference type="EMBL" id="BAAADV010000001">
    <property type="protein sequence ID" value="GAA0660707.1"/>
    <property type="molecule type" value="Genomic_DNA"/>
</dbReference>
<name>A0AAV3T5E6_9EURY</name>
<evidence type="ECO:0008006" key="4">
    <source>
        <dbReference type="Google" id="ProtNLM"/>
    </source>
</evidence>
<keyword evidence="1" id="KW-1133">Transmembrane helix</keyword>
<dbReference type="Pfam" id="PF23960">
    <property type="entry name" value="DUF7289"/>
    <property type="match status" value="1"/>
</dbReference>
<evidence type="ECO:0000256" key="1">
    <source>
        <dbReference type="SAM" id="Phobius"/>
    </source>
</evidence>
<accession>A0AAV3T5E6</accession>
<evidence type="ECO:0000313" key="3">
    <source>
        <dbReference type="Proteomes" id="UP001500420"/>
    </source>
</evidence>